<accession>A0AAD9MDE1</accession>
<dbReference type="AlphaFoldDB" id="A0AAD9MDE1"/>
<reference evidence="2" key="1">
    <citation type="journal article" date="2023" name="Mol. Plant Microbe Interact.">
        <title>Elucidating the Obligate Nature and Biological Capacity of an Invasive Fungal Corn Pathogen.</title>
        <authorList>
            <person name="MacCready J.S."/>
            <person name="Roggenkamp E.M."/>
            <person name="Gdanetz K."/>
            <person name="Chilvers M.I."/>
        </authorList>
    </citation>
    <scope>NUCLEOTIDE SEQUENCE</scope>
    <source>
        <strain evidence="2">PM02</strain>
    </source>
</reference>
<gene>
    <name evidence="2" type="ORF">P8C59_006611</name>
</gene>
<organism evidence="2 3">
    <name type="scientific">Phyllachora maydis</name>
    <dbReference type="NCBI Taxonomy" id="1825666"/>
    <lineage>
        <taxon>Eukaryota</taxon>
        <taxon>Fungi</taxon>
        <taxon>Dikarya</taxon>
        <taxon>Ascomycota</taxon>
        <taxon>Pezizomycotina</taxon>
        <taxon>Sordariomycetes</taxon>
        <taxon>Sordariomycetidae</taxon>
        <taxon>Phyllachorales</taxon>
        <taxon>Phyllachoraceae</taxon>
        <taxon>Phyllachora</taxon>
    </lineage>
</organism>
<feature type="region of interest" description="Disordered" evidence="1">
    <location>
        <begin position="53"/>
        <end position="99"/>
    </location>
</feature>
<evidence type="ECO:0000313" key="3">
    <source>
        <dbReference type="Proteomes" id="UP001217918"/>
    </source>
</evidence>
<sequence>MSKPYKQQLDEAAIQAKVSDGDGDDQAPGDGIIGKVSETLSQGMASVEKLVGLKKDEPEDKTRIHQGSLSGPPDRPHHDTQIEEFLRDQHRSQDVGLKE</sequence>
<feature type="region of interest" description="Disordered" evidence="1">
    <location>
        <begin position="1"/>
        <end position="34"/>
    </location>
</feature>
<keyword evidence="3" id="KW-1185">Reference proteome</keyword>
<evidence type="ECO:0000313" key="2">
    <source>
        <dbReference type="EMBL" id="KAK2072242.1"/>
    </source>
</evidence>
<feature type="compositionally biased region" description="Basic and acidic residues" evidence="1">
    <location>
        <begin position="53"/>
        <end position="63"/>
    </location>
</feature>
<comment type="caution">
    <text evidence="2">The sequence shown here is derived from an EMBL/GenBank/DDBJ whole genome shotgun (WGS) entry which is preliminary data.</text>
</comment>
<feature type="compositionally biased region" description="Basic and acidic residues" evidence="1">
    <location>
        <begin position="74"/>
        <end position="99"/>
    </location>
</feature>
<dbReference type="Proteomes" id="UP001217918">
    <property type="component" value="Unassembled WGS sequence"/>
</dbReference>
<protein>
    <submittedName>
        <fullName evidence="2">Uncharacterized protein</fullName>
    </submittedName>
</protein>
<name>A0AAD9MDE1_9PEZI</name>
<dbReference type="EMBL" id="JAQQPM010000006">
    <property type="protein sequence ID" value="KAK2072242.1"/>
    <property type="molecule type" value="Genomic_DNA"/>
</dbReference>
<evidence type="ECO:0000256" key="1">
    <source>
        <dbReference type="SAM" id="MobiDB-lite"/>
    </source>
</evidence>
<proteinExistence type="predicted"/>